<evidence type="ECO:0000313" key="2">
    <source>
        <dbReference type="Proteomes" id="UP000621799"/>
    </source>
</evidence>
<name>A0A928VWV1_9CYAN</name>
<protein>
    <submittedName>
        <fullName evidence="1">Uncharacterized protein</fullName>
    </submittedName>
</protein>
<evidence type="ECO:0000313" key="1">
    <source>
        <dbReference type="EMBL" id="MBE9039628.1"/>
    </source>
</evidence>
<reference evidence="1" key="1">
    <citation type="submission" date="2020-10" db="EMBL/GenBank/DDBJ databases">
        <authorList>
            <person name="Castelo-Branco R."/>
            <person name="Eusebio N."/>
            <person name="Adriana R."/>
            <person name="Vieira A."/>
            <person name="Brugerolle De Fraissinette N."/>
            <person name="Rezende De Castro R."/>
            <person name="Schneider M.P."/>
            <person name="Vasconcelos V."/>
            <person name="Leao P.N."/>
        </authorList>
    </citation>
    <scope>NUCLEOTIDE SEQUENCE</scope>
    <source>
        <strain evidence="1">LEGE 11467</strain>
    </source>
</reference>
<dbReference type="RefSeq" id="WP_264319887.1">
    <property type="nucleotide sequence ID" value="NZ_JADEXN010000021.1"/>
</dbReference>
<dbReference type="AlphaFoldDB" id="A0A928VWV1"/>
<accession>A0A928VWV1</accession>
<organism evidence="1 2">
    <name type="scientific">Zarconia navalis LEGE 11467</name>
    <dbReference type="NCBI Taxonomy" id="1828826"/>
    <lineage>
        <taxon>Bacteria</taxon>
        <taxon>Bacillati</taxon>
        <taxon>Cyanobacteriota</taxon>
        <taxon>Cyanophyceae</taxon>
        <taxon>Oscillatoriophycideae</taxon>
        <taxon>Oscillatoriales</taxon>
        <taxon>Oscillatoriales incertae sedis</taxon>
        <taxon>Zarconia</taxon>
        <taxon>Zarconia navalis</taxon>
    </lineage>
</organism>
<keyword evidence="2" id="KW-1185">Reference proteome</keyword>
<dbReference type="EMBL" id="JADEXN010000021">
    <property type="protein sequence ID" value="MBE9039628.1"/>
    <property type="molecule type" value="Genomic_DNA"/>
</dbReference>
<sequence>MTQSFSYPNKLIRSLSNILAEKRFSYGKKAKEQLSDVEKPITSASPEVQQIIERVLQAEKDRLYTQNSRGINDDILKIINEEIPE</sequence>
<gene>
    <name evidence="1" type="ORF">IQ235_02310</name>
</gene>
<proteinExistence type="predicted"/>
<dbReference type="Proteomes" id="UP000621799">
    <property type="component" value="Unassembled WGS sequence"/>
</dbReference>
<comment type="caution">
    <text evidence="1">The sequence shown here is derived from an EMBL/GenBank/DDBJ whole genome shotgun (WGS) entry which is preliminary data.</text>
</comment>